<gene>
    <name evidence="1" type="ORF">FM038_003420</name>
</gene>
<proteinExistence type="predicted"/>
<reference evidence="1" key="1">
    <citation type="submission" date="2021-07" db="EMBL/GenBank/DDBJ databases">
        <title>Shewanella sp. YLB-07 whole genome sequence.</title>
        <authorList>
            <person name="Yu L."/>
        </authorList>
    </citation>
    <scope>NUCLEOTIDE SEQUENCE</scope>
    <source>
        <strain evidence="1">YLB-08</strain>
    </source>
</reference>
<accession>A0ABX6V428</accession>
<sequence>MKRHTATLKRLLEDKVNPFSYIYTGVSEQVLILSMTARSLYLNPSYKKWFDDYSAMLEKATTFDQSRSDKPHSRISPQNKSAEQLMHGLFEYHDLGRPSLDYYTEQYHYASNKLQRANVEALKNSIQHLKETVIKGVSDPIPFAVRLGYNHENLLTSILKFDKIREVILDFQRDINVEEILSESLFYTLKNLNNRRVPPPFAKHIYESLNFVPNEFSVNDLIPKADRQLIISYLNDNIEDIFTYSESKHVDINIIDCLLSNIHQSYAMAVSRWINKISKILIRTNAMVEFDWSYETIESNNPFWNPKSKYVCNIKISRETLQNLIESNQIHHAAFVLAECLSTTYKGDFIKDEISKDKENNSTSEMSNSLYAKRVDNLAYVSRLLAWFEESTILFSDSRKPMSIKAILSALECFDTKHGIQNNKTNVTETYKNISLRDDISEVTVKRNHSKITRQIKTGLQDKVEHQKDKNRSFPSAEASNIFKPLWDNYQS</sequence>
<evidence type="ECO:0000313" key="2">
    <source>
        <dbReference type="Proteomes" id="UP000316416"/>
    </source>
</evidence>
<dbReference type="Proteomes" id="UP000316416">
    <property type="component" value="Chromosome"/>
</dbReference>
<evidence type="ECO:0000313" key="1">
    <source>
        <dbReference type="EMBL" id="QPG56579.1"/>
    </source>
</evidence>
<keyword evidence="2" id="KW-1185">Reference proteome</keyword>
<protein>
    <submittedName>
        <fullName evidence="1">Uncharacterized protein</fullName>
    </submittedName>
</protein>
<name>A0ABX6V428_9GAMM</name>
<organism evidence="1 2">
    <name type="scientific">Shewanella eurypsychrophilus</name>
    <dbReference type="NCBI Taxonomy" id="2593656"/>
    <lineage>
        <taxon>Bacteria</taxon>
        <taxon>Pseudomonadati</taxon>
        <taxon>Pseudomonadota</taxon>
        <taxon>Gammaproteobacteria</taxon>
        <taxon>Alteromonadales</taxon>
        <taxon>Shewanellaceae</taxon>
        <taxon>Shewanella</taxon>
    </lineage>
</organism>
<dbReference type="EMBL" id="CP045503">
    <property type="protein sequence ID" value="QPG56579.1"/>
    <property type="molecule type" value="Genomic_DNA"/>
</dbReference>
<dbReference type="RefSeq" id="WP_142871961.1">
    <property type="nucleotide sequence ID" value="NZ_CP045503.2"/>
</dbReference>